<reference evidence="2 3" key="1">
    <citation type="submission" date="2020-10" db="EMBL/GenBank/DDBJ databases">
        <title>Complete genome sequence of Paludibaculum fermentans P105T, a facultatively anaerobic acidobacterium capable of dissimilatory Fe(III) reduction.</title>
        <authorList>
            <person name="Dedysh S.N."/>
            <person name="Beletsky A.V."/>
            <person name="Kulichevskaya I.S."/>
            <person name="Mardanov A.V."/>
            <person name="Ravin N.V."/>
        </authorList>
    </citation>
    <scope>NUCLEOTIDE SEQUENCE [LARGE SCALE GENOMIC DNA]</scope>
    <source>
        <strain evidence="2 3">P105</strain>
    </source>
</reference>
<gene>
    <name evidence="2" type="ORF">IRI77_15600</name>
</gene>
<feature type="transmembrane region" description="Helical" evidence="1">
    <location>
        <begin position="6"/>
        <end position="26"/>
    </location>
</feature>
<keyword evidence="1" id="KW-0812">Transmembrane</keyword>
<dbReference type="Proteomes" id="UP000593892">
    <property type="component" value="Chromosome"/>
</dbReference>
<evidence type="ECO:0000256" key="1">
    <source>
        <dbReference type="SAM" id="Phobius"/>
    </source>
</evidence>
<evidence type="ECO:0000313" key="3">
    <source>
        <dbReference type="Proteomes" id="UP000593892"/>
    </source>
</evidence>
<keyword evidence="3" id="KW-1185">Reference proteome</keyword>
<organism evidence="2 3">
    <name type="scientific">Paludibaculum fermentans</name>
    <dbReference type="NCBI Taxonomy" id="1473598"/>
    <lineage>
        <taxon>Bacteria</taxon>
        <taxon>Pseudomonadati</taxon>
        <taxon>Acidobacteriota</taxon>
        <taxon>Terriglobia</taxon>
        <taxon>Bryobacterales</taxon>
        <taxon>Bryobacteraceae</taxon>
        <taxon>Paludibaculum</taxon>
    </lineage>
</organism>
<keyword evidence="1" id="KW-1133">Transmembrane helix</keyword>
<keyword evidence="1" id="KW-0472">Membrane</keyword>
<sequence length="67" mass="7623">MELTWVALAASLFMGLGAACVFVFAVKRDYFRDLEDAKYQVFWSDIQELVDQPKESDEDGGKSQIRS</sequence>
<evidence type="ECO:0000313" key="2">
    <source>
        <dbReference type="EMBL" id="QOY91314.1"/>
    </source>
</evidence>
<proteinExistence type="predicted"/>
<dbReference type="EMBL" id="CP063849">
    <property type="protein sequence ID" value="QOY91314.1"/>
    <property type="molecule type" value="Genomic_DNA"/>
</dbReference>
<dbReference type="AlphaFoldDB" id="A0A7S7SNC8"/>
<dbReference type="RefSeq" id="WP_194452968.1">
    <property type="nucleotide sequence ID" value="NZ_CP063849.1"/>
</dbReference>
<dbReference type="KEGG" id="pfer:IRI77_15600"/>
<name>A0A7S7SNC8_PALFE</name>
<accession>A0A7S7SNC8</accession>
<protein>
    <recommendedName>
        <fullName evidence="4">Cbb3-type cytochrome oxidase assembly protein CcoS</fullName>
    </recommendedName>
</protein>
<evidence type="ECO:0008006" key="4">
    <source>
        <dbReference type="Google" id="ProtNLM"/>
    </source>
</evidence>